<evidence type="ECO:0000313" key="3">
    <source>
        <dbReference type="Proteomes" id="UP000219259"/>
    </source>
</evidence>
<evidence type="ECO:0000256" key="1">
    <source>
        <dbReference type="SAM" id="SignalP"/>
    </source>
</evidence>
<reference evidence="2 3" key="1">
    <citation type="submission" date="2017-09" db="EMBL/GenBank/DDBJ databases">
        <title>Phase variable restriction modification systems are present in the genome sequences of periodontal pathogens Prevotella intermedia, Tannerella forsythia and Porphyromonas gingivalis.</title>
        <authorList>
            <person name="Haigh R.D."/>
            <person name="Crawford L."/>
            <person name="Ralph J."/>
            <person name="Wanford J."/>
            <person name="Vartoukian S.R."/>
            <person name="Hijazib K."/>
            <person name="Wade W."/>
            <person name="Oggioni M.R."/>
        </authorList>
    </citation>
    <scope>NUCLEOTIDE SEQUENCE [LARGE SCALE GENOMIC DNA]</scope>
    <source>
        <strain evidence="2 3">WW11663</strain>
    </source>
</reference>
<dbReference type="PANTHER" id="PTHR37833:SF1">
    <property type="entry name" value="SIGNAL PEPTIDE PROTEIN"/>
    <property type="match status" value="1"/>
</dbReference>
<dbReference type="Proteomes" id="UP000219259">
    <property type="component" value="Unassembled WGS sequence"/>
</dbReference>
<organism evidence="2 3">
    <name type="scientific">Tannerella forsythia</name>
    <name type="common">Bacteroides forsythus</name>
    <dbReference type="NCBI Taxonomy" id="28112"/>
    <lineage>
        <taxon>Bacteria</taxon>
        <taxon>Pseudomonadati</taxon>
        <taxon>Bacteroidota</taxon>
        <taxon>Bacteroidia</taxon>
        <taxon>Bacteroidales</taxon>
        <taxon>Tannerellaceae</taxon>
        <taxon>Tannerella</taxon>
    </lineage>
</organism>
<dbReference type="Gene3D" id="2.60.40.10">
    <property type="entry name" value="Immunoglobulins"/>
    <property type="match status" value="4"/>
</dbReference>
<dbReference type="EMBL" id="NSLJ01000007">
    <property type="protein sequence ID" value="PDP44418.1"/>
    <property type="molecule type" value="Genomic_DNA"/>
</dbReference>
<protein>
    <recommendedName>
        <fullName evidence="4">DUF1573 domain-containing protein</fullName>
    </recommendedName>
</protein>
<accession>A0A2A6EAE4</accession>
<dbReference type="AlphaFoldDB" id="A0A2A6EAE4"/>
<dbReference type="InterPro" id="IPR011467">
    <property type="entry name" value="DUF1573"/>
</dbReference>
<sequence length="490" mass="53687">MSYRRTHKPMSGRICAVGLSLFLCLFSVQCLSAREEAEIVISETVHDFGRIESANGPVKHVFAVRNNGKATLELIRVSSSCRCLSAEWSKKTVEPGETASLEVTYNPLGQSGAFSHTMQVFSNGSEAPLVLTIKGNVHAVQGAVAGEPEFTPDTWTHDFGKIDEEQNYYTHIFQITNTGKAPLIISHVQSSCGCAEPEWTVDPIAPGEVGDVVITYSAKNRPGPFKKHITVYTNAKGGRKRLSITGEVIPKPSELSVVYQDTIGTVQLESKTFMFHTIRPKEIATQEIWIRNFSDANQTLSFVQMPAYVQVEAPAELAPGKAERLKVTVDGTKVTTKGRMLGGFTWMARSAASGETVSHEIPVSVNFIDDFSTLSPMQKTYGAGIKLSTTLLEFGRMKRGGLFGIGSKRASKQVTLTNEGKELLELHSVSCDDRRVHVTGFNRKMLGPGESVTLTLLIRPKEVMAPMETMLYVVCNDPRGPVRQVKITAE</sequence>
<dbReference type="PANTHER" id="PTHR37833">
    <property type="entry name" value="LIPOPROTEIN-RELATED"/>
    <property type="match status" value="1"/>
</dbReference>
<name>A0A2A6EAE4_TANFO</name>
<proteinExistence type="predicted"/>
<evidence type="ECO:0000313" key="2">
    <source>
        <dbReference type="EMBL" id="PDP44418.1"/>
    </source>
</evidence>
<feature type="signal peptide" evidence="1">
    <location>
        <begin position="1"/>
        <end position="32"/>
    </location>
</feature>
<comment type="caution">
    <text evidence="2">The sequence shown here is derived from an EMBL/GenBank/DDBJ whole genome shotgun (WGS) entry which is preliminary data.</text>
</comment>
<feature type="chain" id="PRO_5012382263" description="DUF1573 domain-containing protein" evidence="1">
    <location>
        <begin position="33"/>
        <end position="490"/>
    </location>
</feature>
<gene>
    <name evidence="2" type="ORF">CLI86_04055</name>
</gene>
<dbReference type="Pfam" id="PF07610">
    <property type="entry name" value="DUF1573"/>
    <property type="match status" value="2"/>
</dbReference>
<keyword evidence="1" id="KW-0732">Signal</keyword>
<dbReference type="InterPro" id="IPR013783">
    <property type="entry name" value="Ig-like_fold"/>
</dbReference>
<evidence type="ECO:0008006" key="4">
    <source>
        <dbReference type="Google" id="ProtNLM"/>
    </source>
</evidence>